<dbReference type="RefSeq" id="WP_193807379.1">
    <property type="nucleotide sequence ID" value="NZ_CP087714.1"/>
</dbReference>
<evidence type="ECO:0000313" key="2">
    <source>
        <dbReference type="EMBL" id="XAT63515.1"/>
    </source>
</evidence>
<feature type="transmembrane region" description="Helical" evidence="1">
    <location>
        <begin position="15"/>
        <end position="32"/>
    </location>
</feature>
<dbReference type="EMBL" id="CP087714">
    <property type="protein sequence ID" value="XAT63515.1"/>
    <property type="molecule type" value="Genomic_DNA"/>
</dbReference>
<protein>
    <submittedName>
        <fullName evidence="2">Uncharacterized protein</fullName>
    </submittedName>
</protein>
<keyword evidence="3" id="KW-1185">Reference proteome</keyword>
<proteinExistence type="predicted"/>
<sequence>MIRLNENQPLWMPPGSVRAIIALAIVIGYIAINRTVDKELVMFVLGFYFGSKMGERR</sequence>
<dbReference type="Proteomes" id="UP001492541">
    <property type="component" value="Chromosome"/>
</dbReference>
<keyword evidence="1" id="KW-0472">Membrane</keyword>
<accession>A0ABZ3H1S8</accession>
<name>A0ABZ3H1S8_GEOAI</name>
<reference evidence="2 3" key="1">
    <citation type="submission" date="2021-11" db="EMBL/GenBank/DDBJ databases">
        <title>Whole genome of Geoglobus acetivorans.</title>
        <authorList>
            <person name="Liu D."/>
        </authorList>
    </citation>
    <scope>NUCLEOTIDE SEQUENCE [LARGE SCALE GENOMIC DNA]</scope>
    <source>
        <strain evidence="2 3">SBH6</strain>
    </source>
</reference>
<gene>
    <name evidence="2" type="ORF">LPQ35_09690</name>
</gene>
<evidence type="ECO:0000256" key="1">
    <source>
        <dbReference type="SAM" id="Phobius"/>
    </source>
</evidence>
<organism evidence="2 3">
    <name type="scientific">Geoglobus acetivorans</name>
    <dbReference type="NCBI Taxonomy" id="565033"/>
    <lineage>
        <taxon>Archaea</taxon>
        <taxon>Methanobacteriati</taxon>
        <taxon>Methanobacteriota</taxon>
        <taxon>Archaeoglobi</taxon>
        <taxon>Archaeoglobales</taxon>
        <taxon>Archaeoglobaceae</taxon>
        <taxon>Geoglobus</taxon>
    </lineage>
</organism>
<dbReference type="GeneID" id="90449966"/>
<keyword evidence="1" id="KW-0812">Transmembrane</keyword>
<keyword evidence="1" id="KW-1133">Transmembrane helix</keyword>
<evidence type="ECO:0000313" key="3">
    <source>
        <dbReference type="Proteomes" id="UP001492541"/>
    </source>
</evidence>